<dbReference type="Proteomes" id="UP001331761">
    <property type="component" value="Unassembled WGS sequence"/>
</dbReference>
<accession>A0AAN8FVD4</accession>
<sequence>MVVLRSRSCNDYELICSHHTWPANMRTLLDRFLKTPTEVLTDDTRVRIFEMVKEGVETLGTKWFAPEASLLILLVHLVVLQIRMCLDRPKSICSRSLAVYYHILEYADSSAMHNPPPIRF</sequence>
<proteinExistence type="predicted"/>
<comment type="caution">
    <text evidence="1">The sequence shown here is derived from an EMBL/GenBank/DDBJ whole genome shotgun (WGS) entry which is preliminary data.</text>
</comment>
<protein>
    <submittedName>
        <fullName evidence="1">Uncharacterized protein</fullName>
    </submittedName>
</protein>
<gene>
    <name evidence="1" type="ORF">GCK32_018665</name>
</gene>
<dbReference type="EMBL" id="WIXE01002341">
    <property type="protein sequence ID" value="KAK5984900.1"/>
    <property type="molecule type" value="Genomic_DNA"/>
</dbReference>
<reference evidence="1 2" key="1">
    <citation type="submission" date="2019-10" db="EMBL/GenBank/DDBJ databases">
        <title>Assembly and Annotation for the nematode Trichostrongylus colubriformis.</title>
        <authorList>
            <person name="Martin J."/>
        </authorList>
    </citation>
    <scope>NUCLEOTIDE SEQUENCE [LARGE SCALE GENOMIC DNA]</scope>
    <source>
        <strain evidence="1">G859</strain>
        <tissue evidence="1">Whole worm</tissue>
    </source>
</reference>
<evidence type="ECO:0000313" key="1">
    <source>
        <dbReference type="EMBL" id="KAK5984900.1"/>
    </source>
</evidence>
<organism evidence="1 2">
    <name type="scientific">Trichostrongylus colubriformis</name>
    <name type="common">Black scour worm</name>
    <dbReference type="NCBI Taxonomy" id="6319"/>
    <lineage>
        <taxon>Eukaryota</taxon>
        <taxon>Metazoa</taxon>
        <taxon>Ecdysozoa</taxon>
        <taxon>Nematoda</taxon>
        <taxon>Chromadorea</taxon>
        <taxon>Rhabditida</taxon>
        <taxon>Rhabditina</taxon>
        <taxon>Rhabditomorpha</taxon>
        <taxon>Strongyloidea</taxon>
        <taxon>Trichostrongylidae</taxon>
        <taxon>Trichostrongylus</taxon>
    </lineage>
</organism>
<name>A0AAN8FVD4_TRICO</name>
<keyword evidence="2" id="KW-1185">Reference proteome</keyword>
<dbReference type="AlphaFoldDB" id="A0AAN8FVD4"/>
<evidence type="ECO:0000313" key="2">
    <source>
        <dbReference type="Proteomes" id="UP001331761"/>
    </source>
</evidence>